<dbReference type="AlphaFoldDB" id="F6GW01"/>
<evidence type="ECO:0000256" key="5">
    <source>
        <dbReference type="ARBA" id="ARBA00022692"/>
    </source>
</evidence>
<dbReference type="Gene3D" id="3.80.10.10">
    <property type="entry name" value="Ribonuclease Inhibitor"/>
    <property type="match status" value="4"/>
</dbReference>
<keyword evidence="4" id="KW-0433">Leucine-rich repeat</keyword>
<dbReference type="PROSITE" id="PS51450">
    <property type="entry name" value="LRR"/>
    <property type="match status" value="2"/>
</dbReference>
<dbReference type="SMR" id="F6GW01"/>
<dbReference type="Pfam" id="PF00560">
    <property type="entry name" value="LRR_1"/>
    <property type="match status" value="8"/>
</dbReference>
<feature type="transmembrane region" description="Helical" evidence="12">
    <location>
        <begin position="737"/>
        <end position="756"/>
    </location>
</feature>
<protein>
    <recommendedName>
        <fullName evidence="16">Receptor-like protein 12</fullName>
    </recommendedName>
</protein>
<dbReference type="InterPro" id="IPR003591">
    <property type="entry name" value="Leu-rich_rpt_typical-subtyp"/>
</dbReference>
<dbReference type="HOGENOM" id="CLU_000288_18_3_1"/>
<evidence type="ECO:0000256" key="4">
    <source>
        <dbReference type="ARBA" id="ARBA00022614"/>
    </source>
</evidence>
<evidence type="ECO:0000256" key="3">
    <source>
        <dbReference type="ARBA" id="ARBA00022475"/>
    </source>
</evidence>
<keyword evidence="15" id="KW-1185">Reference proteome</keyword>
<dbReference type="PaxDb" id="29760-VIT_18s0089g00650.t01"/>
<dbReference type="Pfam" id="PF13855">
    <property type="entry name" value="LRR_8"/>
    <property type="match status" value="3"/>
</dbReference>
<evidence type="ECO:0000313" key="15">
    <source>
        <dbReference type="Proteomes" id="UP000009183"/>
    </source>
</evidence>
<evidence type="ECO:0000256" key="11">
    <source>
        <dbReference type="ARBA" id="ARBA00023180"/>
    </source>
</evidence>
<dbReference type="FunFam" id="3.80.10.10:FF:000233">
    <property type="entry name" value="Leucine-rich repeat receptor-like protein kinase TDR"/>
    <property type="match status" value="1"/>
</dbReference>
<reference evidence="15" key="1">
    <citation type="journal article" date="2007" name="Nature">
        <title>The grapevine genome sequence suggests ancestral hexaploidization in major angiosperm phyla.</title>
        <authorList>
            <consortium name="The French-Italian Public Consortium for Grapevine Genome Characterization."/>
            <person name="Jaillon O."/>
            <person name="Aury J.-M."/>
            <person name="Noel B."/>
            <person name="Policriti A."/>
            <person name="Clepet C."/>
            <person name="Casagrande A."/>
            <person name="Choisne N."/>
            <person name="Aubourg S."/>
            <person name="Vitulo N."/>
            <person name="Jubin C."/>
            <person name="Vezzi A."/>
            <person name="Legeai F."/>
            <person name="Hugueney P."/>
            <person name="Dasilva C."/>
            <person name="Horner D."/>
            <person name="Mica E."/>
            <person name="Jublot D."/>
            <person name="Poulain J."/>
            <person name="Bruyere C."/>
            <person name="Billault A."/>
            <person name="Segurens B."/>
            <person name="Gouyvenoux M."/>
            <person name="Ugarte E."/>
            <person name="Cattonaro F."/>
            <person name="Anthouard V."/>
            <person name="Vico V."/>
            <person name="Del Fabbro C."/>
            <person name="Alaux M."/>
            <person name="Di Gaspero G."/>
            <person name="Dumas V."/>
            <person name="Felice N."/>
            <person name="Paillard S."/>
            <person name="Juman I."/>
            <person name="Moroldo M."/>
            <person name="Scalabrin S."/>
            <person name="Canaguier A."/>
            <person name="Le Clainche I."/>
            <person name="Malacrida G."/>
            <person name="Durand E."/>
            <person name="Pesole G."/>
            <person name="Laucou V."/>
            <person name="Chatelet P."/>
            <person name="Merdinoglu D."/>
            <person name="Delledonne M."/>
            <person name="Pezzotti M."/>
            <person name="Lecharny A."/>
            <person name="Scarpelli C."/>
            <person name="Artiguenave F."/>
            <person name="Pe M.E."/>
            <person name="Valle G."/>
            <person name="Morgante M."/>
            <person name="Caboche M."/>
            <person name="Adam-Blondon A.-F."/>
            <person name="Weissenbach J."/>
            <person name="Quetier F."/>
            <person name="Wincker P."/>
        </authorList>
    </citation>
    <scope>NUCLEOTIDE SEQUENCE [LARGE SCALE GENOMIC DNA]</scope>
    <source>
        <strain evidence="15">cv. Pinot noir / PN40024</strain>
    </source>
</reference>
<keyword evidence="9 12" id="KW-0472">Membrane</keyword>
<keyword evidence="6 13" id="KW-0732">Signal</keyword>
<dbReference type="SUPFAM" id="SSF52058">
    <property type="entry name" value="L domain-like"/>
    <property type="match status" value="2"/>
</dbReference>
<dbReference type="PANTHER" id="PTHR48061">
    <property type="entry name" value="LEUCINE-RICH REPEAT RECEPTOR PROTEIN KINASE EMS1-LIKE-RELATED"/>
    <property type="match status" value="1"/>
</dbReference>
<evidence type="ECO:0000256" key="7">
    <source>
        <dbReference type="ARBA" id="ARBA00022737"/>
    </source>
</evidence>
<evidence type="ECO:0000256" key="1">
    <source>
        <dbReference type="ARBA" id="ARBA00004251"/>
    </source>
</evidence>
<feature type="chain" id="PRO_5003340393" description="Receptor-like protein 12" evidence="13">
    <location>
        <begin position="20"/>
        <end position="790"/>
    </location>
</feature>
<evidence type="ECO:0000256" key="9">
    <source>
        <dbReference type="ARBA" id="ARBA00023136"/>
    </source>
</evidence>
<dbReference type="GO" id="GO:0005886">
    <property type="term" value="C:plasma membrane"/>
    <property type="evidence" value="ECO:0007669"/>
    <property type="project" value="UniProtKB-SubCell"/>
</dbReference>
<evidence type="ECO:0000256" key="8">
    <source>
        <dbReference type="ARBA" id="ARBA00022989"/>
    </source>
</evidence>
<dbReference type="FunCoup" id="F6GW01">
    <property type="interactions" value="478"/>
</dbReference>
<sequence length="790" mass="88203">MSKLLLYFLFFLSSSQLLSTSFSFSNSTKLCPGHQSRALLHLRKSFSVIDNSSFWGCDYYDLSCSWLYGTIHSNSTLFLFPHLRRLNLAFNDFNGSSVSTRFGRFSSLTHLNLSESLFSGLISPEISHLANLVSLDLSGNGAEFAPHGFNSLLLNLTKLQKLHLGGISISSTLDLSICQFLGSIPTSLENLKQITSLNLIGNHFSGKIPNIFNNLRNLISLGLSNNNFSGHFPPSIGNLTNLYELDFSNNQLEGLHGPIPSSIFKLVNLRYLYLSSNNLSEVLETNKFGNLRNLIELDLSNNMLLLTTSGNSNSILPNIESLDLSNNKISGVWSWNMGNDTLWYLNLSYNSISGFKMLPWKNIGILDLHSNLLQGPLPTPPNSTFFFSVSHNKLSGEISSLICRASSMEILDLSDNNLSGRLPHCLGNFSKYLSVLNLRRNRFHGNIPQTFLKGNAIRDLDFNDNQLDGLVPRSLIICRKLEVLDLGNNKINDTFPHWLGTLSKLQVLVLRSNSFHGHIRHSKIKSPFMSLRIIDLAHNDFEGDLPELYLRSLKAIMNVNEGNMTRKYMGNNYYQDSIMVTIKGLEIEFVKILNTFTTIDLSSNKFQGEIPKSIGNLNSLRGLNLSHNNLGGHIPSPLGNLKSLESLDLSSNKLIGRIPQELTSLTFLEVLNLSQNNLTGFIPRGNQFETFGNDSYNENSGLCGFPLSKKCTADETLEPSKEANTEFDGGFDWKITLMGYGCGLVIGLSLGCLVFLTGKPEWLTRMVEENIHKTITRSKRSTRRKGARRK</sequence>
<dbReference type="Proteomes" id="UP000009183">
    <property type="component" value="Chromosome 18"/>
</dbReference>
<dbReference type="STRING" id="29760.F6GW01"/>
<evidence type="ECO:0000256" key="12">
    <source>
        <dbReference type="SAM" id="Phobius"/>
    </source>
</evidence>
<dbReference type="InterPro" id="IPR001611">
    <property type="entry name" value="Leu-rich_rpt"/>
</dbReference>
<dbReference type="SMART" id="SM00369">
    <property type="entry name" value="LRR_TYP"/>
    <property type="match status" value="9"/>
</dbReference>
<evidence type="ECO:0008006" key="16">
    <source>
        <dbReference type="Google" id="ProtNLM"/>
    </source>
</evidence>
<dbReference type="eggNOG" id="KOG0619">
    <property type="taxonomic scope" value="Eukaryota"/>
</dbReference>
<keyword evidence="7" id="KW-0677">Repeat</keyword>
<keyword evidence="5 12" id="KW-0812">Transmembrane</keyword>
<dbReference type="InterPro" id="IPR032675">
    <property type="entry name" value="LRR_dom_sf"/>
</dbReference>
<dbReference type="InterPro" id="IPR046956">
    <property type="entry name" value="RLP23-like"/>
</dbReference>
<comment type="similarity">
    <text evidence="2">Belongs to the RLP family.</text>
</comment>
<evidence type="ECO:0000256" key="13">
    <source>
        <dbReference type="SAM" id="SignalP"/>
    </source>
</evidence>
<evidence type="ECO:0000256" key="2">
    <source>
        <dbReference type="ARBA" id="ARBA00009592"/>
    </source>
</evidence>
<dbReference type="EMBL" id="FN594956">
    <property type="protein sequence ID" value="CCB44136.1"/>
    <property type="molecule type" value="Genomic_DNA"/>
</dbReference>
<evidence type="ECO:0000313" key="14">
    <source>
        <dbReference type="EMBL" id="CCB44136.1"/>
    </source>
</evidence>
<gene>
    <name evidence="14" type="ordered locus">VIT_18s0089g00650</name>
</gene>
<organism evidence="14 15">
    <name type="scientific">Vitis vinifera</name>
    <name type="common">Grape</name>
    <dbReference type="NCBI Taxonomy" id="29760"/>
    <lineage>
        <taxon>Eukaryota</taxon>
        <taxon>Viridiplantae</taxon>
        <taxon>Streptophyta</taxon>
        <taxon>Embryophyta</taxon>
        <taxon>Tracheophyta</taxon>
        <taxon>Spermatophyta</taxon>
        <taxon>Magnoliopsida</taxon>
        <taxon>eudicotyledons</taxon>
        <taxon>Gunneridae</taxon>
        <taxon>Pentapetalae</taxon>
        <taxon>rosids</taxon>
        <taxon>Vitales</taxon>
        <taxon>Vitaceae</taxon>
        <taxon>Viteae</taxon>
        <taxon>Vitis</taxon>
    </lineage>
</organism>
<dbReference type="GO" id="GO:0009791">
    <property type="term" value="P:post-embryonic development"/>
    <property type="evidence" value="ECO:0007669"/>
    <property type="project" value="UniProtKB-ARBA"/>
</dbReference>
<keyword evidence="11" id="KW-0325">Glycoprotein</keyword>
<evidence type="ECO:0000256" key="10">
    <source>
        <dbReference type="ARBA" id="ARBA00023170"/>
    </source>
</evidence>
<comment type="subcellular location">
    <subcellularLocation>
        <location evidence="1">Cell membrane</location>
        <topology evidence="1">Single-pass type I membrane protein</topology>
    </subcellularLocation>
</comment>
<evidence type="ECO:0000256" key="6">
    <source>
        <dbReference type="ARBA" id="ARBA00022729"/>
    </source>
</evidence>
<accession>F6GW01</accession>
<keyword evidence="3" id="KW-1003">Cell membrane</keyword>
<dbReference type="SMART" id="SM00365">
    <property type="entry name" value="LRR_SD22"/>
    <property type="match status" value="7"/>
</dbReference>
<feature type="signal peptide" evidence="13">
    <location>
        <begin position="1"/>
        <end position="19"/>
    </location>
</feature>
<dbReference type="PRINTS" id="PR00019">
    <property type="entry name" value="LEURICHRPT"/>
</dbReference>
<dbReference type="PANTHER" id="PTHR48061:SF46">
    <property type="entry name" value="LEUCINE-RICH REPEAT-CONTAINING N-TERMINAL PLANT-TYPE DOMAIN-CONTAINING PROTEIN"/>
    <property type="match status" value="1"/>
</dbReference>
<keyword evidence="8 12" id="KW-1133">Transmembrane helix</keyword>
<dbReference type="InParanoid" id="F6GW01"/>
<keyword evidence="10" id="KW-0675">Receptor</keyword>
<dbReference type="FunFam" id="3.80.10.10:FF:000041">
    <property type="entry name" value="LRR receptor-like serine/threonine-protein kinase ERECTA"/>
    <property type="match status" value="1"/>
</dbReference>
<name>F6GW01_VITVI</name>
<proteinExistence type="inferred from homology"/>